<evidence type="ECO:0000313" key="4">
    <source>
        <dbReference type="Proteomes" id="UP001165085"/>
    </source>
</evidence>
<evidence type="ECO:0008006" key="5">
    <source>
        <dbReference type="Google" id="ProtNLM"/>
    </source>
</evidence>
<proteinExistence type="predicted"/>
<keyword evidence="2" id="KW-1133">Transmembrane helix</keyword>
<feature type="compositionally biased region" description="Basic residues" evidence="1">
    <location>
        <begin position="487"/>
        <end position="505"/>
    </location>
</feature>
<feature type="region of interest" description="Disordered" evidence="1">
    <location>
        <begin position="469"/>
        <end position="505"/>
    </location>
</feature>
<keyword evidence="4" id="KW-1185">Reference proteome</keyword>
<dbReference type="EMBL" id="BRXY01000154">
    <property type="protein sequence ID" value="GMH72100.1"/>
    <property type="molecule type" value="Genomic_DNA"/>
</dbReference>
<evidence type="ECO:0000256" key="2">
    <source>
        <dbReference type="SAM" id="Phobius"/>
    </source>
</evidence>
<organism evidence="3 4">
    <name type="scientific">Triparma strigata</name>
    <dbReference type="NCBI Taxonomy" id="1606541"/>
    <lineage>
        <taxon>Eukaryota</taxon>
        <taxon>Sar</taxon>
        <taxon>Stramenopiles</taxon>
        <taxon>Ochrophyta</taxon>
        <taxon>Bolidophyceae</taxon>
        <taxon>Parmales</taxon>
        <taxon>Triparmaceae</taxon>
        <taxon>Triparma</taxon>
    </lineage>
</organism>
<accession>A0A9W7AQJ3</accession>
<feature type="compositionally biased region" description="Basic and acidic residues" evidence="1">
    <location>
        <begin position="473"/>
        <end position="482"/>
    </location>
</feature>
<dbReference type="Proteomes" id="UP001165085">
    <property type="component" value="Unassembled WGS sequence"/>
</dbReference>
<gene>
    <name evidence="3" type="ORF">TrST_g751</name>
</gene>
<feature type="transmembrane region" description="Helical" evidence="2">
    <location>
        <begin position="424"/>
        <end position="441"/>
    </location>
</feature>
<sequence length="505" mass="57029">MTRSKPTPPNYYKPMMPGVVKNYGSLTVPELRAEVIEKSKKTNTPLPPGLSTMKKKKLLEELSFSSPALGRHESYTVRALNLTLLEVEDAPVSGDGNKKVEQEVIMERIEANSLPLVYVDGSTMMERVSDFTKLRRGDHICVGLNPLRKIVTAFDKLLQYMAHLEILNAYHHFIMYDDVDHLSKDGIPMTKDDKPVMICEYSNTPGGALEQAWKYGLKSVWDSPAPWMRIPFYDYVEGCSTSAAGEGIGIYRIKEDLDESDRDLIVKNMDALLASHETYSFIYRNCEHAAFAFNPKRPVWVSPQVPYLMWNLFRVLINASSIYFLLNNDVPDPRTSSMSDVHVYHIFCLLYHTLATVPVAMQSVVQLVRTVMSLTAKKERKDLSKPVFYHLIYKEFMRACIGGGLACLCLGLLPKMVRDTEQKAIAASLVLLAYTISNGVFNLSCFVTIRAMLYANGGVAVPMVGKKGRSFSRGREKNKEGNTKYNNTKRKESRGRSTSRSRKKK</sequence>
<evidence type="ECO:0000313" key="3">
    <source>
        <dbReference type="EMBL" id="GMH72100.1"/>
    </source>
</evidence>
<keyword evidence="2" id="KW-0812">Transmembrane</keyword>
<evidence type="ECO:0000256" key="1">
    <source>
        <dbReference type="SAM" id="MobiDB-lite"/>
    </source>
</evidence>
<dbReference type="AlphaFoldDB" id="A0A9W7AQJ3"/>
<dbReference type="OrthoDB" id="409469at2759"/>
<name>A0A9W7AQJ3_9STRA</name>
<protein>
    <recommendedName>
        <fullName evidence="5">LRAT domain-containing protein</fullName>
    </recommendedName>
</protein>
<keyword evidence="2" id="KW-0472">Membrane</keyword>
<reference evidence="4" key="1">
    <citation type="journal article" date="2023" name="Commun. Biol.">
        <title>Genome analysis of Parmales, the sister group of diatoms, reveals the evolutionary specialization of diatoms from phago-mixotrophs to photoautotrophs.</title>
        <authorList>
            <person name="Ban H."/>
            <person name="Sato S."/>
            <person name="Yoshikawa S."/>
            <person name="Yamada K."/>
            <person name="Nakamura Y."/>
            <person name="Ichinomiya M."/>
            <person name="Sato N."/>
            <person name="Blanc-Mathieu R."/>
            <person name="Endo H."/>
            <person name="Kuwata A."/>
            <person name="Ogata H."/>
        </authorList>
    </citation>
    <scope>NUCLEOTIDE SEQUENCE [LARGE SCALE GENOMIC DNA]</scope>
    <source>
        <strain evidence="4">NIES 3701</strain>
    </source>
</reference>
<comment type="caution">
    <text evidence="3">The sequence shown here is derived from an EMBL/GenBank/DDBJ whole genome shotgun (WGS) entry which is preliminary data.</text>
</comment>